<protein>
    <submittedName>
        <fullName evidence="2">Transcriptional regulator</fullName>
    </submittedName>
</protein>
<gene>
    <name evidence="2" type="ORF">BCO9919_07445</name>
</gene>
<sequence>MYDTIEEIEDLFNEETESYCLEYKSGRIFDELSSKVRIELVKDVSAFANGGGGVLIVGVAEGNDGKRSIATGFQPVTNEKISIEQLTNIIKSNTDPVFSAFHIKVLRHAAGRIFVIEIDQADTAHQNRLDRLYYQRTGVVSESMYDFAIRDVMNRRTHPRVKVDFEIQAIQNDLAHQQYVYRIVPNLLNEGVITARHWALSVDLPADVAKIGMIHRDMPMRRRGNVKHNGIEYYRVELHSGQTLNSGAGTLLLPGQSRLLTLDNAFAEMDLDVNVEKRITLERGKPSVYWSFFLDDTPRKDGEIPFSLWCKN</sequence>
<organism evidence="2 3">
    <name type="scientific">Burkholderia cenocepacia</name>
    <dbReference type="NCBI Taxonomy" id="95486"/>
    <lineage>
        <taxon>Bacteria</taxon>
        <taxon>Pseudomonadati</taxon>
        <taxon>Pseudomonadota</taxon>
        <taxon>Betaproteobacteria</taxon>
        <taxon>Burkholderiales</taxon>
        <taxon>Burkholderiaceae</taxon>
        <taxon>Burkholderia</taxon>
        <taxon>Burkholderia cepacia complex</taxon>
    </lineage>
</organism>
<dbReference type="EMBL" id="CABWIK020000116">
    <property type="protein sequence ID" value="CAB3976089.1"/>
    <property type="molecule type" value="Genomic_DNA"/>
</dbReference>
<evidence type="ECO:0000313" key="3">
    <source>
        <dbReference type="Proteomes" id="UP000494322"/>
    </source>
</evidence>
<evidence type="ECO:0000313" key="2">
    <source>
        <dbReference type="EMBL" id="CAB3976089.1"/>
    </source>
</evidence>
<dbReference type="Gene3D" id="3.30.950.30">
    <property type="entry name" value="Schlafen, AAA domain"/>
    <property type="match status" value="1"/>
</dbReference>
<accession>A0A6J5JWX4</accession>
<feature type="domain" description="Schlafen AlbA-2" evidence="1">
    <location>
        <begin position="17"/>
        <end position="140"/>
    </location>
</feature>
<evidence type="ECO:0000259" key="1">
    <source>
        <dbReference type="Pfam" id="PF04326"/>
    </source>
</evidence>
<proteinExistence type="predicted"/>
<dbReference type="Pfam" id="PF04326">
    <property type="entry name" value="SLFN_AlbA_2"/>
    <property type="match status" value="1"/>
</dbReference>
<dbReference type="AlphaFoldDB" id="A0A6J5JWX4"/>
<dbReference type="Proteomes" id="UP000494322">
    <property type="component" value="Unassembled WGS sequence"/>
</dbReference>
<dbReference type="InterPro" id="IPR007421">
    <property type="entry name" value="Schlafen_AlbA_2_dom"/>
</dbReference>
<dbReference type="PANTHER" id="PTHR30595:SF6">
    <property type="entry name" value="SCHLAFEN ALBA-2 DOMAIN-CONTAINING PROTEIN"/>
    <property type="match status" value="1"/>
</dbReference>
<dbReference type="InterPro" id="IPR038461">
    <property type="entry name" value="Schlafen_AlbA_2_dom_sf"/>
</dbReference>
<name>A0A6J5JWX4_9BURK</name>
<reference evidence="2 3" key="1">
    <citation type="submission" date="2020-04" db="EMBL/GenBank/DDBJ databases">
        <authorList>
            <person name="Depoorter E."/>
        </authorList>
    </citation>
    <scope>NUCLEOTIDE SEQUENCE [LARGE SCALE GENOMIC DNA]</scope>
    <source>
        <strain evidence="2 3">BCC0132</strain>
    </source>
</reference>
<dbReference type="RefSeq" id="WP_175241123.1">
    <property type="nucleotide sequence ID" value="NZ_CABWIK020000116.1"/>
</dbReference>
<dbReference type="PANTHER" id="PTHR30595">
    <property type="entry name" value="GLPR-RELATED TRANSCRIPTIONAL REPRESSOR"/>
    <property type="match status" value="1"/>
</dbReference>